<keyword evidence="2" id="KW-1185">Reference proteome</keyword>
<name>A0A1W1XJR4_9NEIS</name>
<sequence>MKKPNSLRQRLLLAIPTLARDPDQLLVFIDKGRVISTGTPSRSYEYQYTLNLILQNYQGSPDVLMLAIVDWLAINQPELLDNSERRADAIQFEADIIDEERADLSIELPLTERVICRQVDGVWQTETVDEPPPVESDWLAIFERQHAGG</sequence>
<dbReference type="EMBL" id="FWXD01000009">
    <property type="protein sequence ID" value="SMC24209.1"/>
    <property type="molecule type" value="Genomic_DNA"/>
</dbReference>
<dbReference type="AlphaFoldDB" id="A0A1W1XJR4"/>
<evidence type="ECO:0000313" key="2">
    <source>
        <dbReference type="Proteomes" id="UP000192761"/>
    </source>
</evidence>
<reference evidence="1 2" key="1">
    <citation type="submission" date="2017-04" db="EMBL/GenBank/DDBJ databases">
        <authorList>
            <person name="Afonso C.L."/>
            <person name="Miller P.J."/>
            <person name="Scott M.A."/>
            <person name="Spackman E."/>
            <person name="Goraichik I."/>
            <person name="Dimitrov K.M."/>
            <person name="Suarez D.L."/>
            <person name="Swayne D.E."/>
        </authorList>
    </citation>
    <scope>NUCLEOTIDE SEQUENCE [LARGE SCALE GENOMIC DNA]</scope>
    <source>
        <strain evidence="1 2">DSM 23236</strain>
    </source>
</reference>
<protein>
    <submittedName>
        <fullName evidence="1">p2 phage tail completion protein R (GpR)</fullName>
    </submittedName>
</protein>
<dbReference type="InterPro" id="IPR009678">
    <property type="entry name" value="Phage_tail_completion_R"/>
</dbReference>
<organism evidence="1 2">
    <name type="scientific">Andreprevotia lacus DSM 23236</name>
    <dbReference type="NCBI Taxonomy" id="1121001"/>
    <lineage>
        <taxon>Bacteria</taxon>
        <taxon>Pseudomonadati</taxon>
        <taxon>Pseudomonadota</taxon>
        <taxon>Betaproteobacteria</taxon>
        <taxon>Neisseriales</taxon>
        <taxon>Chitinibacteraceae</taxon>
        <taxon>Andreprevotia</taxon>
    </lineage>
</organism>
<accession>A0A1W1XJR4</accession>
<dbReference type="Proteomes" id="UP000192761">
    <property type="component" value="Unassembled WGS sequence"/>
</dbReference>
<dbReference type="Pfam" id="PF06891">
    <property type="entry name" value="P2_Phage_GpR"/>
    <property type="match status" value="1"/>
</dbReference>
<evidence type="ECO:0000313" key="1">
    <source>
        <dbReference type="EMBL" id="SMC24209.1"/>
    </source>
</evidence>
<dbReference type="RefSeq" id="WP_084090438.1">
    <property type="nucleotide sequence ID" value="NZ_FWXD01000009.1"/>
</dbReference>
<dbReference type="OrthoDB" id="8564199at2"/>
<proteinExistence type="predicted"/>
<gene>
    <name evidence="1" type="ORF">SAMN02745857_01775</name>
</gene>
<dbReference type="STRING" id="1121001.SAMN02745857_01775"/>